<organism evidence="1 2">
    <name type="scientific">Ascobolus immersus RN42</name>
    <dbReference type="NCBI Taxonomy" id="1160509"/>
    <lineage>
        <taxon>Eukaryota</taxon>
        <taxon>Fungi</taxon>
        <taxon>Dikarya</taxon>
        <taxon>Ascomycota</taxon>
        <taxon>Pezizomycotina</taxon>
        <taxon>Pezizomycetes</taxon>
        <taxon>Pezizales</taxon>
        <taxon>Ascobolaceae</taxon>
        <taxon>Ascobolus</taxon>
    </lineage>
</organism>
<protein>
    <submittedName>
        <fullName evidence="1">Uncharacterized protein</fullName>
    </submittedName>
</protein>
<evidence type="ECO:0000313" key="2">
    <source>
        <dbReference type="Proteomes" id="UP000275078"/>
    </source>
</evidence>
<dbReference type="AlphaFoldDB" id="A0A3N4IB58"/>
<reference evidence="1 2" key="1">
    <citation type="journal article" date="2018" name="Nat. Ecol. Evol.">
        <title>Pezizomycetes genomes reveal the molecular basis of ectomycorrhizal truffle lifestyle.</title>
        <authorList>
            <person name="Murat C."/>
            <person name="Payen T."/>
            <person name="Noel B."/>
            <person name="Kuo A."/>
            <person name="Morin E."/>
            <person name="Chen J."/>
            <person name="Kohler A."/>
            <person name="Krizsan K."/>
            <person name="Balestrini R."/>
            <person name="Da Silva C."/>
            <person name="Montanini B."/>
            <person name="Hainaut M."/>
            <person name="Levati E."/>
            <person name="Barry K.W."/>
            <person name="Belfiori B."/>
            <person name="Cichocki N."/>
            <person name="Clum A."/>
            <person name="Dockter R.B."/>
            <person name="Fauchery L."/>
            <person name="Guy J."/>
            <person name="Iotti M."/>
            <person name="Le Tacon F."/>
            <person name="Lindquist E.A."/>
            <person name="Lipzen A."/>
            <person name="Malagnac F."/>
            <person name="Mello A."/>
            <person name="Molinier V."/>
            <person name="Miyauchi S."/>
            <person name="Poulain J."/>
            <person name="Riccioni C."/>
            <person name="Rubini A."/>
            <person name="Sitrit Y."/>
            <person name="Splivallo R."/>
            <person name="Traeger S."/>
            <person name="Wang M."/>
            <person name="Zifcakova L."/>
            <person name="Wipf D."/>
            <person name="Zambonelli A."/>
            <person name="Paolocci F."/>
            <person name="Nowrousian M."/>
            <person name="Ottonello S."/>
            <person name="Baldrian P."/>
            <person name="Spatafora J.W."/>
            <person name="Henrissat B."/>
            <person name="Nagy L.G."/>
            <person name="Aury J.M."/>
            <person name="Wincker P."/>
            <person name="Grigoriev I.V."/>
            <person name="Bonfante P."/>
            <person name="Martin F.M."/>
        </authorList>
    </citation>
    <scope>NUCLEOTIDE SEQUENCE [LARGE SCALE GENOMIC DNA]</scope>
    <source>
        <strain evidence="1 2">RN42</strain>
    </source>
</reference>
<name>A0A3N4IB58_ASCIM</name>
<keyword evidence="2" id="KW-1185">Reference proteome</keyword>
<dbReference type="Proteomes" id="UP000275078">
    <property type="component" value="Unassembled WGS sequence"/>
</dbReference>
<sequence length="378" mass="43158">MSFALHCLFEKCVLGVNVRVGIYYEHGDEVHDSQTSISARQRVVRRQQAKYETYENGDEKGMRQMTTLSTALQQAESIYATHLHGSSYYRVASTTLRSSKTEIMHESLSSEFRFAHSLYDSDIYTAPSSTTHISSHEFATSLEDGFKLMIRMTIHKHEAWCIRSTYIGRQWNENGDTSMQGKEPVGHEAVRTGHATVDRQWEHPKAGTREMVMEQKWQYVCLYQRAQDPATKGYGEELRPLDAPSSENNIDRINWRHHTGMTTGNIRIVVTFFGCAFVADRSRSIQDLQHTHDKDKYTKSTDDEIYACILAIFQFLWISTSTYEKGIQAHPTGIQDLIAISCLTFSFSLAEASGHRHDTPAYSRTFLLSFPIARVTVL</sequence>
<dbReference type="EMBL" id="ML119680">
    <property type="protein sequence ID" value="RPA81431.1"/>
    <property type="molecule type" value="Genomic_DNA"/>
</dbReference>
<accession>A0A3N4IB58</accession>
<gene>
    <name evidence="1" type="ORF">BJ508DRAFT_306685</name>
</gene>
<evidence type="ECO:0000313" key="1">
    <source>
        <dbReference type="EMBL" id="RPA81431.1"/>
    </source>
</evidence>
<proteinExistence type="predicted"/>